<proteinExistence type="predicted"/>
<evidence type="ECO:0000313" key="1">
    <source>
        <dbReference type="EMBL" id="MBW8201842.1"/>
    </source>
</evidence>
<accession>A0ABS7EW36</accession>
<reference evidence="1 2" key="1">
    <citation type="submission" date="2021-08" db="EMBL/GenBank/DDBJ databases">
        <title>Muricauda profundi sp. nov., a marine bacterium isolated from deep seawater of the Mariana Trench.</title>
        <authorList>
            <person name="Wei Y."/>
        </authorList>
    </citation>
    <scope>NUCLEOTIDE SEQUENCE [LARGE SCALE GENOMIC DNA]</scope>
    <source>
        <strain evidence="1 2">W52</strain>
    </source>
</reference>
<organism evidence="1 2">
    <name type="scientific">Flagellimonas abyssi</name>
    <dbReference type="NCBI Taxonomy" id="2864871"/>
    <lineage>
        <taxon>Bacteria</taxon>
        <taxon>Pseudomonadati</taxon>
        <taxon>Bacteroidota</taxon>
        <taxon>Flavobacteriia</taxon>
        <taxon>Flavobacteriales</taxon>
        <taxon>Flavobacteriaceae</taxon>
        <taxon>Flagellimonas</taxon>
    </lineage>
</organism>
<dbReference type="EMBL" id="JAHZSV010000050">
    <property type="protein sequence ID" value="MBW8201842.1"/>
    <property type="molecule type" value="Genomic_DNA"/>
</dbReference>
<comment type="caution">
    <text evidence="1">The sequence shown here is derived from an EMBL/GenBank/DDBJ whole genome shotgun (WGS) entry which is preliminary data.</text>
</comment>
<keyword evidence="2" id="KW-1185">Reference proteome</keyword>
<sequence>MKDSYNIPGYEDAKRYVEKLQNVDWPMFNNYSTTKEYIKAVQDIIFTDFEFIPNILKRLKPSKFLLPFYRVRAVSSFTDINLFSEHSYPPIKLTGFNRCNFPNSPVFYCSDNPLVALKEVVRNNDYSSIKYCLSKWELDDSENEIIFQSFLHMPLLDGSDYKSLRDAEIEQFQTLFNGITDDQVLGLIELLKFLHNAFINDANYELSAALAYRSLNPPHNYATDILMYPSIQTDYKGVNMAIHPNFVDNRMKLLRFYIVELKSHNLDSGRFNISITKYGLINRNKITWYNVRPDDDNYLKMFREDFKNQMNDGDEYSFIRTE</sequence>
<dbReference type="Proteomes" id="UP001196136">
    <property type="component" value="Unassembled WGS sequence"/>
</dbReference>
<dbReference type="RefSeq" id="WP_220115131.1">
    <property type="nucleotide sequence ID" value="NZ_JAHZSV010000050.1"/>
</dbReference>
<name>A0ABS7EW36_9FLAO</name>
<evidence type="ECO:0000313" key="2">
    <source>
        <dbReference type="Proteomes" id="UP001196136"/>
    </source>
</evidence>
<gene>
    <name evidence="1" type="ORF">K1F36_18625</name>
</gene>
<protein>
    <submittedName>
        <fullName evidence="1">RES domain-containing protein</fullName>
    </submittedName>
</protein>